<accession>A0A9P7YEA7</accession>
<feature type="non-terminal residue" evidence="1">
    <location>
        <position position="1"/>
    </location>
</feature>
<evidence type="ECO:0000313" key="1">
    <source>
        <dbReference type="EMBL" id="KAG9232159.1"/>
    </source>
</evidence>
<evidence type="ECO:0000313" key="2">
    <source>
        <dbReference type="Proteomes" id="UP000824998"/>
    </source>
</evidence>
<reference evidence="1" key="1">
    <citation type="journal article" date="2021" name="IMA Fungus">
        <title>Genomic characterization of three marine fungi, including Emericellopsis atlantica sp. nov. with signatures of a generalist lifestyle and marine biomass degradation.</title>
        <authorList>
            <person name="Hagestad O.C."/>
            <person name="Hou L."/>
            <person name="Andersen J.H."/>
            <person name="Hansen E.H."/>
            <person name="Altermark B."/>
            <person name="Li C."/>
            <person name="Kuhnert E."/>
            <person name="Cox R.J."/>
            <person name="Crous P.W."/>
            <person name="Spatafora J.W."/>
            <person name="Lail K."/>
            <person name="Amirebrahimi M."/>
            <person name="Lipzen A."/>
            <person name="Pangilinan J."/>
            <person name="Andreopoulos W."/>
            <person name="Hayes R.D."/>
            <person name="Ng V."/>
            <person name="Grigoriev I.V."/>
            <person name="Jackson S.A."/>
            <person name="Sutton T.D.S."/>
            <person name="Dobson A.D.W."/>
            <person name="Rama T."/>
        </authorList>
    </citation>
    <scope>NUCLEOTIDE SEQUENCE</scope>
    <source>
        <strain evidence="1">TRa018bII</strain>
    </source>
</reference>
<organism evidence="1 2">
    <name type="scientific">Amylocarpus encephaloides</name>
    <dbReference type="NCBI Taxonomy" id="45428"/>
    <lineage>
        <taxon>Eukaryota</taxon>
        <taxon>Fungi</taxon>
        <taxon>Dikarya</taxon>
        <taxon>Ascomycota</taxon>
        <taxon>Pezizomycotina</taxon>
        <taxon>Leotiomycetes</taxon>
        <taxon>Helotiales</taxon>
        <taxon>Helotiales incertae sedis</taxon>
        <taxon>Amylocarpus</taxon>
    </lineage>
</organism>
<dbReference type="OrthoDB" id="3562345at2759"/>
<dbReference type="AlphaFoldDB" id="A0A9P7YEA7"/>
<feature type="non-terminal residue" evidence="1">
    <location>
        <position position="64"/>
    </location>
</feature>
<dbReference type="Proteomes" id="UP000824998">
    <property type="component" value="Unassembled WGS sequence"/>
</dbReference>
<sequence>LSVAMLSLFIEKRPTICFVCLGEENLPFEKRVYLFTSPGDLTKHFKWKYLSNIREGDYVRCNVC</sequence>
<keyword evidence="2" id="KW-1185">Reference proteome</keyword>
<gene>
    <name evidence="1" type="ORF">BJ875DRAFT_343115</name>
</gene>
<name>A0A9P7YEA7_9HELO</name>
<dbReference type="EMBL" id="MU251563">
    <property type="protein sequence ID" value="KAG9232159.1"/>
    <property type="molecule type" value="Genomic_DNA"/>
</dbReference>
<comment type="caution">
    <text evidence="1">The sequence shown here is derived from an EMBL/GenBank/DDBJ whole genome shotgun (WGS) entry which is preliminary data.</text>
</comment>
<protein>
    <submittedName>
        <fullName evidence="1">Uncharacterized protein</fullName>
    </submittedName>
</protein>
<proteinExistence type="predicted"/>